<reference evidence="2 3" key="1">
    <citation type="journal article" date="2019" name="Nat. Plants">
        <title>Genome sequencing of Musa balbisiana reveals subgenome evolution and function divergence in polyploid bananas.</title>
        <authorList>
            <person name="Yao X."/>
        </authorList>
    </citation>
    <scope>NUCLEOTIDE SEQUENCE [LARGE SCALE GENOMIC DNA]</scope>
    <source>
        <strain evidence="3">cv. DH-PKW</strain>
        <tissue evidence="2">Leaves</tissue>
    </source>
</reference>
<keyword evidence="1" id="KW-1133">Transmembrane helix</keyword>
<keyword evidence="3" id="KW-1185">Reference proteome</keyword>
<feature type="transmembrane region" description="Helical" evidence="1">
    <location>
        <begin position="6"/>
        <end position="28"/>
    </location>
</feature>
<sequence>MEHAKNATFAAIEAEVLLMFTSQLLFLLSRKSWKIMLSFWVLTSYRSLMRCAQIESGLVTSKDQGPTIAKTAMRTWHRGHAWDTHCFPITSLVSYPQQRLPPPVLSPPPSQAI</sequence>
<dbReference type="Proteomes" id="UP000317650">
    <property type="component" value="Chromosome 1"/>
</dbReference>
<proteinExistence type="predicted"/>
<name>A0A4V4H7B0_MUSBA</name>
<accession>A0A4V4H7B0</accession>
<comment type="caution">
    <text evidence="2">The sequence shown here is derived from an EMBL/GenBank/DDBJ whole genome shotgun (WGS) entry which is preliminary data.</text>
</comment>
<dbReference type="AlphaFoldDB" id="A0A4V4H7B0"/>
<protein>
    <submittedName>
        <fullName evidence="2">Uncharacterized protein</fullName>
    </submittedName>
</protein>
<evidence type="ECO:0000313" key="2">
    <source>
        <dbReference type="EMBL" id="THU63076.1"/>
    </source>
</evidence>
<keyword evidence="1" id="KW-0472">Membrane</keyword>
<dbReference type="EMBL" id="PYDT01000004">
    <property type="protein sequence ID" value="THU63076.1"/>
    <property type="molecule type" value="Genomic_DNA"/>
</dbReference>
<evidence type="ECO:0000313" key="3">
    <source>
        <dbReference type="Proteomes" id="UP000317650"/>
    </source>
</evidence>
<evidence type="ECO:0000256" key="1">
    <source>
        <dbReference type="SAM" id="Phobius"/>
    </source>
</evidence>
<organism evidence="2 3">
    <name type="scientific">Musa balbisiana</name>
    <name type="common">Banana</name>
    <dbReference type="NCBI Taxonomy" id="52838"/>
    <lineage>
        <taxon>Eukaryota</taxon>
        <taxon>Viridiplantae</taxon>
        <taxon>Streptophyta</taxon>
        <taxon>Embryophyta</taxon>
        <taxon>Tracheophyta</taxon>
        <taxon>Spermatophyta</taxon>
        <taxon>Magnoliopsida</taxon>
        <taxon>Liliopsida</taxon>
        <taxon>Zingiberales</taxon>
        <taxon>Musaceae</taxon>
        <taxon>Musa</taxon>
    </lineage>
</organism>
<keyword evidence="1" id="KW-0812">Transmembrane</keyword>
<gene>
    <name evidence="2" type="ORF">C4D60_Mb01t11940</name>
</gene>